<evidence type="ECO:0000313" key="6">
    <source>
        <dbReference type="Proteomes" id="UP000554482"/>
    </source>
</evidence>
<reference evidence="5 6" key="1">
    <citation type="submission" date="2020-06" db="EMBL/GenBank/DDBJ databases">
        <title>Transcriptomic and genomic resources for Thalictrum thalictroides and T. hernandezii: Facilitating candidate gene discovery in an emerging model plant lineage.</title>
        <authorList>
            <person name="Arias T."/>
            <person name="Riano-Pachon D.M."/>
            <person name="Di Stilio V.S."/>
        </authorList>
    </citation>
    <scope>NUCLEOTIDE SEQUENCE [LARGE SCALE GENOMIC DNA]</scope>
    <source>
        <strain evidence="6">cv. WT478/WT964</strain>
        <tissue evidence="5">Leaves</tissue>
    </source>
</reference>
<dbReference type="PANTHER" id="PTHR11952">
    <property type="entry name" value="UDP- GLUCOSE PYROPHOSPHORYLASE"/>
    <property type="match status" value="1"/>
</dbReference>
<protein>
    <submittedName>
        <fullName evidence="5">Ribosome maturation factor rimm</fullName>
    </submittedName>
</protein>
<name>A0A7J6W3X9_THATH</name>
<dbReference type="InterPro" id="IPR002676">
    <property type="entry name" value="RimM_N"/>
</dbReference>
<dbReference type="InterPro" id="IPR036976">
    <property type="entry name" value="RimM_N_sf"/>
</dbReference>
<evidence type="ECO:0000259" key="3">
    <source>
        <dbReference type="Pfam" id="PF01782"/>
    </source>
</evidence>
<dbReference type="Gene3D" id="2.30.30.240">
    <property type="entry name" value="PRC-barrel domain"/>
    <property type="match status" value="1"/>
</dbReference>
<evidence type="ECO:0000313" key="5">
    <source>
        <dbReference type="EMBL" id="KAF5191498.1"/>
    </source>
</evidence>
<dbReference type="GO" id="GO:0003977">
    <property type="term" value="F:UDP-N-acetylglucosamine diphosphorylase activity"/>
    <property type="evidence" value="ECO:0007669"/>
    <property type="project" value="TreeGrafter"/>
</dbReference>
<dbReference type="GO" id="GO:0005840">
    <property type="term" value="C:ribosome"/>
    <property type="evidence" value="ECO:0007669"/>
    <property type="project" value="InterPro"/>
</dbReference>
<dbReference type="Proteomes" id="UP000554482">
    <property type="component" value="Unassembled WGS sequence"/>
</dbReference>
<dbReference type="GO" id="GO:0006364">
    <property type="term" value="P:rRNA processing"/>
    <property type="evidence" value="ECO:0007669"/>
    <property type="project" value="InterPro"/>
</dbReference>
<dbReference type="FunFam" id="2.30.30.240:FF:000002">
    <property type="entry name" value="Ribosome maturation factor rimM"/>
    <property type="match status" value="1"/>
</dbReference>
<dbReference type="NCBIfam" id="TIGR02273">
    <property type="entry name" value="16S_RimM"/>
    <property type="match status" value="1"/>
</dbReference>
<dbReference type="EMBL" id="JABWDY010022739">
    <property type="protein sequence ID" value="KAF5191498.1"/>
    <property type="molecule type" value="Genomic_DNA"/>
</dbReference>
<proteinExistence type="inferred from homology"/>
<keyword evidence="1" id="KW-0808">Transferase</keyword>
<evidence type="ECO:0000259" key="4">
    <source>
        <dbReference type="Pfam" id="PF24986"/>
    </source>
</evidence>
<dbReference type="PANTHER" id="PTHR11952:SF10">
    <property type="entry name" value="16S RRNA PROCESSING PROTEIN RIMM FAMILY"/>
    <property type="match status" value="1"/>
</dbReference>
<sequence>MQRSCLFLSSPTSFSPVSLLLNSSQVVLTLRNPSRSSITSTCWTKLPFNCSVSSRLAFSPLHSTAVEEIVETSTEESEFIEVGYICKLHGIQGELRVKPNTDFPELRFGQPGKRWLKEKYLGKDIIREVELIEGRDHPGQKSWIVSFSGIDTVDQAKELVGSTLLVRKEDRPVLEEGEFYTRDLVGMKVILKDTGKLVGTVINVFNSGGPNDLLQVKIYSNEETDDGTGSESGTDVSGHLAWVPFVEAIVPDVDMHTREMRITPPNGLLELNRRSDTRSKKERRQLEWRERKKATRCLIVAKKRLCEMERKHIFHGLQFGEKAERTLLADHIVSINFKLFQQAMHNFETVSTRWNLSEFVKAYPTNILENPIKIPKESLASSETKDKTVATEGLKRKGQKLISEGKAAIVLVVNDKKNLERCSNLEHGDSGSADSSNIAYLQASLLNDGVEMEEKNRGLLPLIMVTSSHEKPSVQNSFLDNDYFSFDSDKVWFLEEENLPIVSSSADEQNKHKVLMKSPWEILQSPVGSGGIFSLLSSHNILENLSEKGVEYVQVCSLGEGSVVGNPLFFGYVKSRKADIGIEICNSNANSSEDFNVIFSMKILKKILKQIDKLKFHAVTKQNSHVQLVDKDWVDVVPSTLNSYEYHCSIYSSLSVCSPDKICAMEVTN</sequence>
<dbReference type="Pfam" id="PF01782">
    <property type="entry name" value="RimM"/>
    <property type="match status" value="1"/>
</dbReference>
<feature type="domain" description="RimM N-terminal" evidence="3">
    <location>
        <begin position="82"/>
        <end position="169"/>
    </location>
</feature>
<keyword evidence="2" id="KW-0548">Nucleotidyltransferase</keyword>
<dbReference type="GO" id="GO:0006048">
    <property type="term" value="P:UDP-N-acetylglucosamine biosynthetic process"/>
    <property type="evidence" value="ECO:0007669"/>
    <property type="project" value="TreeGrafter"/>
</dbReference>
<dbReference type="Pfam" id="PF24986">
    <property type="entry name" value="PRC_RimM"/>
    <property type="match status" value="1"/>
</dbReference>
<feature type="domain" description="Ribosome maturation factor RimM PRC barrel" evidence="4">
    <location>
        <begin position="183"/>
        <end position="268"/>
    </location>
</feature>
<dbReference type="OrthoDB" id="532420at2759"/>
<dbReference type="GO" id="GO:0043022">
    <property type="term" value="F:ribosome binding"/>
    <property type="evidence" value="ECO:0007669"/>
    <property type="project" value="InterPro"/>
</dbReference>
<organism evidence="5 6">
    <name type="scientific">Thalictrum thalictroides</name>
    <name type="common">Rue-anemone</name>
    <name type="synonym">Anemone thalictroides</name>
    <dbReference type="NCBI Taxonomy" id="46969"/>
    <lineage>
        <taxon>Eukaryota</taxon>
        <taxon>Viridiplantae</taxon>
        <taxon>Streptophyta</taxon>
        <taxon>Embryophyta</taxon>
        <taxon>Tracheophyta</taxon>
        <taxon>Spermatophyta</taxon>
        <taxon>Magnoliopsida</taxon>
        <taxon>Ranunculales</taxon>
        <taxon>Ranunculaceae</taxon>
        <taxon>Thalictroideae</taxon>
        <taxon>Thalictrum</taxon>
    </lineage>
</organism>
<dbReference type="InterPro" id="IPR039741">
    <property type="entry name" value="UDP-sugar_pyrophosphorylase"/>
</dbReference>
<dbReference type="AlphaFoldDB" id="A0A7J6W3X9"/>
<evidence type="ECO:0000256" key="1">
    <source>
        <dbReference type="ARBA" id="ARBA00022679"/>
    </source>
</evidence>
<dbReference type="InterPro" id="IPR002618">
    <property type="entry name" value="UDPGP_fam"/>
</dbReference>
<dbReference type="Gene3D" id="2.40.30.60">
    <property type="entry name" value="RimM"/>
    <property type="match status" value="1"/>
</dbReference>
<dbReference type="InterPro" id="IPR011033">
    <property type="entry name" value="PRC_barrel-like_sf"/>
</dbReference>
<accession>A0A7J6W3X9</accession>
<dbReference type="Pfam" id="PF01704">
    <property type="entry name" value="UDPGP"/>
    <property type="match status" value="1"/>
</dbReference>
<dbReference type="InterPro" id="IPR056792">
    <property type="entry name" value="PRC_RimM"/>
</dbReference>
<keyword evidence="6" id="KW-1185">Reference proteome</keyword>
<evidence type="ECO:0000256" key="2">
    <source>
        <dbReference type="ARBA" id="ARBA00022695"/>
    </source>
</evidence>
<comment type="caution">
    <text evidence="5">The sequence shown here is derived from an EMBL/GenBank/DDBJ whole genome shotgun (WGS) entry which is preliminary data.</text>
</comment>
<dbReference type="Gene3D" id="3.90.550.10">
    <property type="entry name" value="Spore Coat Polysaccharide Biosynthesis Protein SpsA, Chain A"/>
    <property type="match status" value="1"/>
</dbReference>
<dbReference type="InterPro" id="IPR029044">
    <property type="entry name" value="Nucleotide-diphossugar_trans"/>
</dbReference>
<dbReference type="InterPro" id="IPR011961">
    <property type="entry name" value="RimM"/>
</dbReference>
<dbReference type="SUPFAM" id="SSF53448">
    <property type="entry name" value="Nucleotide-diphospho-sugar transferases"/>
    <property type="match status" value="1"/>
</dbReference>
<dbReference type="SUPFAM" id="SSF50346">
    <property type="entry name" value="PRC-barrel domain"/>
    <property type="match status" value="1"/>
</dbReference>
<dbReference type="HAMAP" id="MF_00014">
    <property type="entry name" value="Ribosome_mat_RimM"/>
    <property type="match status" value="1"/>
</dbReference>
<gene>
    <name evidence="5" type="ORF">FRX31_018911</name>
</gene>
<dbReference type="InterPro" id="IPR009000">
    <property type="entry name" value="Transl_B-barrel_sf"/>
</dbReference>
<dbReference type="SUPFAM" id="SSF50447">
    <property type="entry name" value="Translation proteins"/>
    <property type="match status" value="1"/>
</dbReference>